<feature type="transmembrane region" description="Helical" evidence="1">
    <location>
        <begin position="130"/>
        <end position="152"/>
    </location>
</feature>
<sequence length="155" mass="18051">MHWQYSDILLIVAVVGITLFYSIWFYKKSTKIGLDYAKFFLLSSFIFQYLFKVLHLKYGFIFSYLFRISLVVFIIVYVKDIFFSEDVSSELEEKQPTSKKKIYSIILNTITVLCIIIGAQFKILHWEFGWINGNILLSVGLVTATISIIFGIKKS</sequence>
<keyword evidence="4" id="KW-1185">Reference proteome</keyword>
<evidence type="ECO:0000313" key="4">
    <source>
        <dbReference type="Proteomes" id="UP000184314"/>
    </source>
</evidence>
<dbReference type="AlphaFoldDB" id="A0A1M6LS59"/>
<protein>
    <recommendedName>
        <fullName evidence="2">Gliding motility protein GldL-like N-terminal domain-containing protein</fullName>
    </recommendedName>
</protein>
<dbReference type="InterPro" id="IPR055087">
    <property type="entry name" value="GldL-like_N"/>
</dbReference>
<name>A0A1M6LS59_9FLAO</name>
<keyword evidence="1" id="KW-1133">Transmembrane helix</keyword>
<organism evidence="3 4">
    <name type="scientific">Maribacter aquivivus</name>
    <dbReference type="NCBI Taxonomy" id="228958"/>
    <lineage>
        <taxon>Bacteria</taxon>
        <taxon>Pseudomonadati</taxon>
        <taxon>Bacteroidota</taxon>
        <taxon>Flavobacteriia</taxon>
        <taxon>Flavobacteriales</taxon>
        <taxon>Flavobacteriaceae</taxon>
        <taxon>Maribacter</taxon>
    </lineage>
</organism>
<dbReference type="STRING" id="228958.SAMN04488007_1273"/>
<feature type="transmembrane region" description="Helical" evidence="1">
    <location>
        <begin position="36"/>
        <end position="55"/>
    </location>
</feature>
<feature type="transmembrane region" description="Helical" evidence="1">
    <location>
        <begin position="6"/>
        <end position="24"/>
    </location>
</feature>
<feature type="domain" description="Gliding motility protein GldL-like N-terminal" evidence="2">
    <location>
        <begin position="115"/>
        <end position="146"/>
    </location>
</feature>
<accession>A0A1M6LS59</accession>
<reference evidence="4" key="1">
    <citation type="submission" date="2016-11" db="EMBL/GenBank/DDBJ databases">
        <authorList>
            <person name="Varghese N."/>
            <person name="Submissions S."/>
        </authorList>
    </citation>
    <scope>NUCLEOTIDE SEQUENCE [LARGE SCALE GENOMIC DNA]</scope>
    <source>
        <strain evidence="4">DSM 16478</strain>
    </source>
</reference>
<evidence type="ECO:0000259" key="2">
    <source>
        <dbReference type="Pfam" id="PF22827"/>
    </source>
</evidence>
<proteinExistence type="predicted"/>
<evidence type="ECO:0000313" key="3">
    <source>
        <dbReference type="EMBL" id="SHJ74027.1"/>
    </source>
</evidence>
<keyword evidence="1" id="KW-0472">Membrane</keyword>
<feature type="transmembrane region" description="Helical" evidence="1">
    <location>
        <begin position="102"/>
        <end position="124"/>
    </location>
</feature>
<evidence type="ECO:0000256" key="1">
    <source>
        <dbReference type="SAM" id="Phobius"/>
    </source>
</evidence>
<feature type="transmembrane region" description="Helical" evidence="1">
    <location>
        <begin position="61"/>
        <end position="82"/>
    </location>
</feature>
<keyword evidence="1" id="KW-0812">Transmembrane</keyword>
<dbReference type="Proteomes" id="UP000184314">
    <property type="component" value="Unassembled WGS sequence"/>
</dbReference>
<gene>
    <name evidence="3" type="ORF">SAMN04488007_1273</name>
</gene>
<dbReference type="EMBL" id="FQZX01000001">
    <property type="protein sequence ID" value="SHJ74027.1"/>
    <property type="molecule type" value="Genomic_DNA"/>
</dbReference>
<dbReference type="Pfam" id="PF22827">
    <property type="entry name" value="GldL_N"/>
    <property type="match status" value="1"/>
</dbReference>